<evidence type="ECO:0000313" key="1">
    <source>
        <dbReference type="EMBL" id="STQ88934.1"/>
    </source>
</evidence>
<name>A0A377Q164_9HELI</name>
<gene>
    <name evidence="1" type="ORF">NCTC13156_01741</name>
</gene>
<sequence>MKISEKGLQAVKLIREMKRLLSNEEELAQIKEVCKEHPEKLEELRFIGNKLQKIKNPDFNEEKKEDFDEDFDDVIQNIRSF</sequence>
<proteinExistence type="predicted"/>
<evidence type="ECO:0000313" key="2">
    <source>
        <dbReference type="Proteomes" id="UP000255269"/>
    </source>
</evidence>
<dbReference type="RefSeq" id="WP_115057328.1">
    <property type="nucleotide sequence ID" value="NZ_UGJF01000002.1"/>
</dbReference>
<organism evidence="1 2">
    <name type="scientific">Helicobacter pullorum</name>
    <dbReference type="NCBI Taxonomy" id="35818"/>
    <lineage>
        <taxon>Bacteria</taxon>
        <taxon>Pseudomonadati</taxon>
        <taxon>Campylobacterota</taxon>
        <taxon>Epsilonproteobacteria</taxon>
        <taxon>Campylobacterales</taxon>
        <taxon>Helicobacteraceae</taxon>
        <taxon>Helicobacter</taxon>
    </lineage>
</organism>
<dbReference type="EMBL" id="UGJF01000002">
    <property type="protein sequence ID" value="STQ88934.1"/>
    <property type="molecule type" value="Genomic_DNA"/>
</dbReference>
<dbReference type="Proteomes" id="UP000255269">
    <property type="component" value="Unassembled WGS sequence"/>
</dbReference>
<accession>A0A377Q164</accession>
<protein>
    <submittedName>
        <fullName evidence="1">Uncharacterized protein</fullName>
    </submittedName>
</protein>
<reference evidence="1 2" key="1">
    <citation type="submission" date="2018-06" db="EMBL/GenBank/DDBJ databases">
        <authorList>
            <consortium name="Pathogen Informatics"/>
            <person name="Doyle S."/>
        </authorList>
    </citation>
    <scope>NUCLEOTIDE SEQUENCE [LARGE SCALE GENOMIC DNA]</scope>
    <source>
        <strain evidence="1 2">NCTC13156</strain>
    </source>
</reference>
<dbReference type="AlphaFoldDB" id="A0A377Q164"/>